<evidence type="ECO:0000256" key="1">
    <source>
        <dbReference type="SAM" id="Phobius"/>
    </source>
</evidence>
<evidence type="ECO:0000313" key="2">
    <source>
        <dbReference type="EMBL" id="GAH35017.1"/>
    </source>
</evidence>
<sequence>MARKRAKKKQSKQSLFSKSTLKYGVIGVILLIIIAASIFAFTAQEDTPTSTSDQPGKWLFAMDTSEAAVGSKSAYSTGYIPTIVIIDSNGDVVHQG</sequence>
<gene>
    <name evidence="2" type="ORF">S03H2_15666</name>
</gene>
<feature type="transmembrane region" description="Helical" evidence="1">
    <location>
        <begin position="21"/>
        <end position="41"/>
    </location>
</feature>
<keyword evidence="1" id="KW-0472">Membrane</keyword>
<dbReference type="EMBL" id="BARU01007973">
    <property type="protein sequence ID" value="GAH35017.1"/>
    <property type="molecule type" value="Genomic_DNA"/>
</dbReference>
<accession>X1ER24</accession>
<protein>
    <submittedName>
        <fullName evidence="2">Uncharacterized protein</fullName>
    </submittedName>
</protein>
<organism evidence="2">
    <name type="scientific">marine sediment metagenome</name>
    <dbReference type="NCBI Taxonomy" id="412755"/>
    <lineage>
        <taxon>unclassified sequences</taxon>
        <taxon>metagenomes</taxon>
        <taxon>ecological metagenomes</taxon>
    </lineage>
</organism>
<proteinExistence type="predicted"/>
<feature type="non-terminal residue" evidence="2">
    <location>
        <position position="96"/>
    </location>
</feature>
<comment type="caution">
    <text evidence="2">The sequence shown here is derived from an EMBL/GenBank/DDBJ whole genome shotgun (WGS) entry which is preliminary data.</text>
</comment>
<dbReference type="AlphaFoldDB" id="X1ER24"/>
<name>X1ER24_9ZZZZ</name>
<reference evidence="2" key="1">
    <citation type="journal article" date="2014" name="Front. Microbiol.">
        <title>High frequency of phylogenetically diverse reductive dehalogenase-homologous genes in deep subseafloor sedimentary metagenomes.</title>
        <authorList>
            <person name="Kawai M."/>
            <person name="Futagami T."/>
            <person name="Toyoda A."/>
            <person name="Takaki Y."/>
            <person name="Nishi S."/>
            <person name="Hori S."/>
            <person name="Arai W."/>
            <person name="Tsubouchi T."/>
            <person name="Morono Y."/>
            <person name="Uchiyama I."/>
            <person name="Ito T."/>
            <person name="Fujiyama A."/>
            <person name="Inagaki F."/>
            <person name="Takami H."/>
        </authorList>
    </citation>
    <scope>NUCLEOTIDE SEQUENCE</scope>
    <source>
        <strain evidence="2">Expedition CK06-06</strain>
    </source>
</reference>
<keyword evidence="1" id="KW-0812">Transmembrane</keyword>
<keyword evidence="1" id="KW-1133">Transmembrane helix</keyword>